<reference evidence="2 3" key="1">
    <citation type="submission" date="2017-05" db="EMBL/GenBank/DDBJ databases">
        <title>The Genome Sequence of Enterococcus sp. 8G7_MSG3316.</title>
        <authorList>
            <consortium name="The Broad Institute Genomics Platform"/>
            <consortium name="The Broad Institute Genomic Center for Infectious Diseases"/>
            <person name="Earl A."/>
            <person name="Manson A."/>
            <person name="Schwartman J."/>
            <person name="Gilmore M."/>
            <person name="Abouelleil A."/>
            <person name="Cao P."/>
            <person name="Chapman S."/>
            <person name="Cusick C."/>
            <person name="Shea T."/>
            <person name="Young S."/>
            <person name="Neafsey D."/>
            <person name="Nusbaum C."/>
            <person name="Birren B."/>
        </authorList>
    </citation>
    <scope>NUCLEOTIDE SEQUENCE [LARGE SCALE GENOMIC DNA]</scope>
    <source>
        <strain evidence="2 3">8G7_MSG3316</strain>
    </source>
</reference>
<sequence length="63" mass="7098">MPEYEKDHIMRVTKTAVKGLNVFLKAESVDAIMHIDEAETGKKKDRHVVEDGAAKDQSEDLDN</sequence>
<comment type="caution">
    <text evidence="2">The sequence shown here is derived from an EMBL/GenBank/DDBJ whole genome shotgun (WGS) entry which is preliminary data.</text>
</comment>
<accession>A0A242A8D0</accession>
<protein>
    <submittedName>
        <fullName evidence="2">Uncharacterized protein</fullName>
    </submittedName>
</protein>
<evidence type="ECO:0000256" key="1">
    <source>
        <dbReference type="SAM" id="MobiDB-lite"/>
    </source>
</evidence>
<dbReference type="Proteomes" id="UP000195043">
    <property type="component" value="Unassembled WGS sequence"/>
</dbReference>
<name>A0A242A8D0_9ENTE</name>
<dbReference type="RefSeq" id="WP_086275236.1">
    <property type="nucleotide sequence ID" value="NZ_NGKU01000001.1"/>
</dbReference>
<keyword evidence="3" id="KW-1185">Reference proteome</keyword>
<evidence type="ECO:0000313" key="2">
    <source>
        <dbReference type="EMBL" id="OTN77179.1"/>
    </source>
</evidence>
<gene>
    <name evidence="2" type="ORF">A5886_002275</name>
</gene>
<evidence type="ECO:0000313" key="3">
    <source>
        <dbReference type="Proteomes" id="UP000195043"/>
    </source>
</evidence>
<feature type="region of interest" description="Disordered" evidence="1">
    <location>
        <begin position="39"/>
        <end position="63"/>
    </location>
</feature>
<organism evidence="2 3">
    <name type="scientific">Candidatus Enterococcus testudinis</name>
    <dbReference type="NCBI Taxonomy" id="1834191"/>
    <lineage>
        <taxon>Bacteria</taxon>
        <taxon>Bacillati</taxon>
        <taxon>Bacillota</taxon>
        <taxon>Bacilli</taxon>
        <taxon>Lactobacillales</taxon>
        <taxon>Enterococcaceae</taxon>
        <taxon>Enterococcus</taxon>
    </lineage>
</organism>
<dbReference type="AlphaFoldDB" id="A0A242A8D0"/>
<dbReference type="EMBL" id="NGKU01000001">
    <property type="protein sequence ID" value="OTN77179.1"/>
    <property type="molecule type" value="Genomic_DNA"/>
</dbReference>
<dbReference type="OrthoDB" id="2194991at2"/>
<proteinExistence type="predicted"/>